<accession>A0A238V655</accession>
<feature type="region of interest" description="Disordered" evidence="1">
    <location>
        <begin position="307"/>
        <end position="329"/>
    </location>
</feature>
<evidence type="ECO:0000256" key="1">
    <source>
        <dbReference type="SAM" id="MobiDB-lite"/>
    </source>
</evidence>
<feature type="compositionally biased region" description="Polar residues" evidence="1">
    <location>
        <begin position="382"/>
        <end position="393"/>
    </location>
</feature>
<dbReference type="EMBL" id="FZNR01000001">
    <property type="protein sequence ID" value="SNR29915.1"/>
    <property type="molecule type" value="Genomic_DNA"/>
</dbReference>
<proteinExistence type="predicted"/>
<dbReference type="PANTHER" id="PTHR34008">
    <property type="entry name" value="REPETITIVE PROLINE-RICH CELL WALL PROTEIN 1"/>
    <property type="match status" value="1"/>
</dbReference>
<evidence type="ECO:0000313" key="3">
    <source>
        <dbReference type="Proteomes" id="UP000198415"/>
    </source>
</evidence>
<feature type="compositionally biased region" description="Low complexity" evidence="1">
    <location>
        <begin position="307"/>
        <end position="319"/>
    </location>
</feature>
<dbReference type="RefSeq" id="WP_244911590.1">
    <property type="nucleotide sequence ID" value="NZ_FZNR01000001.1"/>
</dbReference>
<keyword evidence="3" id="KW-1185">Reference proteome</keyword>
<dbReference type="PANTHER" id="PTHR34008:SF2">
    <property type="entry name" value="REPETITIVE PROLINE-RICH CELL WALL PROTEIN 1"/>
    <property type="match status" value="1"/>
</dbReference>
<feature type="region of interest" description="Disordered" evidence="1">
    <location>
        <begin position="371"/>
        <end position="404"/>
    </location>
</feature>
<dbReference type="Proteomes" id="UP000198415">
    <property type="component" value="Unassembled WGS sequence"/>
</dbReference>
<reference evidence="2 3" key="1">
    <citation type="submission" date="2017-06" db="EMBL/GenBank/DDBJ databases">
        <authorList>
            <person name="Kim H.J."/>
            <person name="Triplett B.A."/>
        </authorList>
    </citation>
    <scope>NUCLEOTIDE SEQUENCE [LARGE SCALE GENOMIC DNA]</scope>
    <source>
        <strain evidence="2 3">DSM 43151</strain>
    </source>
</reference>
<organism evidence="2 3">
    <name type="scientific">Actinoplanes regularis</name>
    <dbReference type="NCBI Taxonomy" id="52697"/>
    <lineage>
        <taxon>Bacteria</taxon>
        <taxon>Bacillati</taxon>
        <taxon>Actinomycetota</taxon>
        <taxon>Actinomycetes</taxon>
        <taxon>Micromonosporales</taxon>
        <taxon>Micromonosporaceae</taxon>
        <taxon>Actinoplanes</taxon>
    </lineage>
</organism>
<evidence type="ECO:0008006" key="4">
    <source>
        <dbReference type="Google" id="ProtNLM"/>
    </source>
</evidence>
<gene>
    <name evidence="2" type="ORF">SAMN06264365_101769</name>
</gene>
<name>A0A238V655_9ACTN</name>
<dbReference type="AlphaFoldDB" id="A0A238V655"/>
<sequence length="404" mass="44184">MFHQHFLSAPGTDLGPLDSGERVLWRGRCAVAEYAFDEASSLPRWTLPEETDVLVTDRRVRYAYADGDTLSSGELFWLWPQHLRVQPGNRGVGRNATVTQIQLVCNGPEGSFPALVLAGGALAKVGDADRLANVLRQAIARFRVENAAEIGVAPAHSRMLSRLVIGPEFSNYQGGEGQTVTLLGFVQVPTPESAEPIYAEATYDAPGYEEAAYQEPVHQEPAYQEPAYQEPAYQEPAYEEPAYEEAAYQEPAYQEPAYQEPAYQEPAYQEPAYQEPVYQEPVYEAAPVSSMPVSTMPVSSMPISSMPVSTTPISSMPTSGQRGYGDRPGMAADAMRAEEAMRAEQDSRYAEPDLASRASSLAARVANLLSSENDDDGFSPFGGQTTNLSTYLSQRPAEDPQAYR</sequence>
<protein>
    <recommendedName>
        <fullName evidence="4">Translation initiation factor 2</fullName>
    </recommendedName>
</protein>
<evidence type="ECO:0000313" key="2">
    <source>
        <dbReference type="EMBL" id="SNR29915.1"/>
    </source>
</evidence>